<dbReference type="EMBL" id="LIBB01000132">
    <property type="protein sequence ID" value="KRO71810.1"/>
    <property type="molecule type" value="Genomic_DNA"/>
</dbReference>
<organism evidence="2 3">
    <name type="scientific">OM182 bacterium BACL3 MAG-120507-bin80</name>
    <dbReference type="NCBI Taxonomy" id="1655577"/>
    <lineage>
        <taxon>Bacteria</taxon>
        <taxon>Pseudomonadati</taxon>
        <taxon>Pseudomonadota</taxon>
        <taxon>Gammaproteobacteria</taxon>
        <taxon>OMG group</taxon>
        <taxon>OM182 clade</taxon>
    </lineage>
</organism>
<dbReference type="AlphaFoldDB" id="A0A0R2SEQ5"/>
<feature type="domain" description="N-acetyltransferase" evidence="1">
    <location>
        <begin position="2"/>
        <end position="139"/>
    </location>
</feature>
<evidence type="ECO:0000259" key="1">
    <source>
        <dbReference type="Pfam" id="PF13302"/>
    </source>
</evidence>
<evidence type="ECO:0000313" key="2">
    <source>
        <dbReference type="EMBL" id="KRO71810.1"/>
    </source>
</evidence>
<comment type="caution">
    <text evidence="2">The sequence shown here is derived from an EMBL/GenBank/DDBJ whole genome shotgun (WGS) entry which is preliminary data.</text>
</comment>
<dbReference type="PANTHER" id="PTHR43610">
    <property type="entry name" value="BLL6696 PROTEIN"/>
    <property type="match status" value="1"/>
</dbReference>
<dbReference type="GO" id="GO:0016747">
    <property type="term" value="F:acyltransferase activity, transferring groups other than amino-acyl groups"/>
    <property type="evidence" value="ECO:0007669"/>
    <property type="project" value="InterPro"/>
</dbReference>
<proteinExistence type="predicted"/>
<sequence>MLTLRPLAEADFEGLYLAASSPETWAGHPKHDRWQRSVFEPYFVFLLETGTTLVALDTSTGGTHEAKIIGCSRYYPAPDIKESMSIGFTFLDHLYWGGAWNRAMKALMLAHAFETYDEVWLHIAPTNIRSQKAAQKIGAAYAYTADLAVTGAATETLCYRISKIAWQQLSLNSSQQG</sequence>
<dbReference type="Proteomes" id="UP000051934">
    <property type="component" value="Unassembled WGS sequence"/>
</dbReference>
<protein>
    <recommendedName>
        <fullName evidence="1">N-acetyltransferase domain-containing protein</fullName>
    </recommendedName>
</protein>
<reference evidence="2 3" key="1">
    <citation type="submission" date="2015-10" db="EMBL/GenBank/DDBJ databases">
        <title>Metagenome-Assembled Genomes uncover a global brackish microbiome.</title>
        <authorList>
            <person name="Hugerth L.W."/>
            <person name="Larsson J."/>
            <person name="Alneberg J."/>
            <person name="Lindh M.V."/>
            <person name="Legrand C."/>
            <person name="Pinhassi J."/>
            <person name="Andersson A.F."/>
        </authorList>
    </citation>
    <scope>NUCLEOTIDE SEQUENCE [LARGE SCALE GENOMIC DNA]</scope>
    <source>
        <strain evidence="2">BACL4 MAG-120507-bin80</strain>
    </source>
</reference>
<name>A0A0R2SEQ5_9GAMM</name>
<dbReference type="Pfam" id="PF13302">
    <property type="entry name" value="Acetyltransf_3"/>
    <property type="match status" value="1"/>
</dbReference>
<dbReference type="InterPro" id="IPR016181">
    <property type="entry name" value="Acyl_CoA_acyltransferase"/>
</dbReference>
<evidence type="ECO:0000313" key="3">
    <source>
        <dbReference type="Proteomes" id="UP000051934"/>
    </source>
</evidence>
<accession>A0A0R2SEQ5</accession>
<gene>
    <name evidence="2" type="ORF">ABR69_09085</name>
</gene>
<dbReference type="PANTHER" id="PTHR43610:SF1">
    <property type="entry name" value="N-ACETYLTRANSFERASE DOMAIN-CONTAINING PROTEIN"/>
    <property type="match status" value="1"/>
</dbReference>
<dbReference type="Gene3D" id="3.40.630.30">
    <property type="match status" value="1"/>
</dbReference>
<dbReference type="InterPro" id="IPR000182">
    <property type="entry name" value="GNAT_dom"/>
</dbReference>
<dbReference type="SUPFAM" id="SSF55729">
    <property type="entry name" value="Acyl-CoA N-acyltransferases (Nat)"/>
    <property type="match status" value="1"/>
</dbReference>